<evidence type="ECO:0000313" key="3">
    <source>
        <dbReference type="Proteomes" id="UP000315289"/>
    </source>
</evidence>
<dbReference type="RefSeq" id="WP_144729870.1">
    <property type="nucleotide sequence ID" value="NZ_ML675581.1"/>
</dbReference>
<organism evidence="2 3">
    <name type="scientific">Candidatus Nitrosocosmicus arcticus</name>
    <dbReference type="NCBI Taxonomy" id="2035267"/>
    <lineage>
        <taxon>Archaea</taxon>
        <taxon>Nitrososphaerota</taxon>
        <taxon>Nitrososphaeria</taxon>
        <taxon>Nitrososphaerales</taxon>
        <taxon>Nitrososphaeraceae</taxon>
        <taxon>Candidatus Nitrosocosmicus</taxon>
    </lineage>
</organism>
<accession>A0A557SWL6</accession>
<dbReference type="Proteomes" id="UP000315289">
    <property type="component" value="Unassembled WGS sequence"/>
</dbReference>
<gene>
    <name evidence="2" type="ORF">NARC_50188</name>
</gene>
<reference evidence="2 3" key="1">
    <citation type="journal article" date="2019" name="Front. Microbiol.">
        <title>Ammonia Oxidation by the Arctic Terrestrial Thaumarchaeote Candidatus Nitrosocosmicus arcticus Is Stimulated by Increasing Temperatures.</title>
        <authorList>
            <person name="Alves R.J.E."/>
            <person name="Kerou M."/>
            <person name="Zappe A."/>
            <person name="Bittner R."/>
            <person name="Abby S.S."/>
            <person name="Schmidt H.A."/>
            <person name="Pfeifer K."/>
            <person name="Schleper C."/>
        </authorList>
    </citation>
    <scope>NUCLEOTIDE SEQUENCE [LARGE SCALE GENOMIC DNA]</scope>
    <source>
        <strain evidence="2 3">Kfb</strain>
    </source>
</reference>
<dbReference type="OrthoDB" id="382107at2157"/>
<dbReference type="AlphaFoldDB" id="A0A557SWL6"/>
<feature type="region of interest" description="Disordered" evidence="1">
    <location>
        <begin position="28"/>
        <end position="54"/>
    </location>
</feature>
<evidence type="ECO:0000313" key="2">
    <source>
        <dbReference type="EMBL" id="TVP41007.1"/>
    </source>
</evidence>
<protein>
    <submittedName>
        <fullName evidence="2">Uncharacterized protein</fullName>
    </submittedName>
</protein>
<proteinExistence type="predicted"/>
<comment type="caution">
    <text evidence="2">The sequence shown here is derived from an EMBL/GenBank/DDBJ whole genome shotgun (WGS) entry which is preliminary data.</text>
</comment>
<sequence>MKYTFIFLLSFAFLFAYACIGSVYAQNQSQSQNNTSKSSQNETMATITDKPQTTIVNQTTIPAEQTTVTVNQTTNPTDQSQIQPLGNQTLTQQPGNLSNLENKTIIQPTGPATTTIANKTTVPFNQTTMDMDNMTNP</sequence>
<dbReference type="PROSITE" id="PS51257">
    <property type="entry name" value="PROKAR_LIPOPROTEIN"/>
    <property type="match status" value="1"/>
</dbReference>
<keyword evidence="3" id="KW-1185">Reference proteome</keyword>
<feature type="compositionally biased region" description="Low complexity" evidence="1">
    <location>
        <begin position="28"/>
        <end position="41"/>
    </location>
</feature>
<name>A0A557SWL6_9ARCH</name>
<evidence type="ECO:0000256" key="1">
    <source>
        <dbReference type="SAM" id="MobiDB-lite"/>
    </source>
</evidence>
<feature type="compositionally biased region" description="Polar residues" evidence="1">
    <location>
        <begin position="42"/>
        <end position="54"/>
    </location>
</feature>
<dbReference type="EMBL" id="VOAH01000005">
    <property type="protein sequence ID" value="TVP41007.1"/>
    <property type="molecule type" value="Genomic_DNA"/>
</dbReference>